<dbReference type="EMBL" id="JAHRHY010000012">
    <property type="protein sequence ID" value="KAG9065254.1"/>
    <property type="molecule type" value="Genomic_DNA"/>
</dbReference>
<dbReference type="Gene3D" id="3.90.1200.10">
    <property type="match status" value="1"/>
</dbReference>
<dbReference type="InterPro" id="IPR052898">
    <property type="entry name" value="ACAD10-like"/>
</dbReference>
<dbReference type="PANTHER" id="PTHR47829:SF3">
    <property type="entry name" value="AMINOGLYCOSIDE PHOSPHOTRANSFERASE DOMAIN-CONTAINING PROTEIN"/>
    <property type="match status" value="1"/>
</dbReference>
<dbReference type="OrthoDB" id="191037at2759"/>
<reference evidence="2" key="1">
    <citation type="submission" date="2021-06" db="EMBL/GenBank/DDBJ databases">
        <title>Genome Sequence of Mortierella hyaline Strain SCG-10, a Cold-Adapted, Nitrate-Reducing Fungus Isolated from Soil in Minnesota, USA.</title>
        <authorList>
            <person name="Aldossari N."/>
        </authorList>
    </citation>
    <scope>NUCLEOTIDE SEQUENCE</scope>
    <source>
        <strain evidence="2">SCG-10</strain>
    </source>
</reference>
<keyword evidence="3" id="KW-1185">Reference proteome</keyword>
<gene>
    <name evidence="2" type="ORF">KI688_002577</name>
</gene>
<organism evidence="2 3">
    <name type="scientific">Linnemannia hyalina</name>
    <dbReference type="NCBI Taxonomy" id="64524"/>
    <lineage>
        <taxon>Eukaryota</taxon>
        <taxon>Fungi</taxon>
        <taxon>Fungi incertae sedis</taxon>
        <taxon>Mucoromycota</taxon>
        <taxon>Mortierellomycotina</taxon>
        <taxon>Mortierellomycetes</taxon>
        <taxon>Mortierellales</taxon>
        <taxon>Mortierellaceae</taxon>
        <taxon>Linnemannia</taxon>
    </lineage>
</organism>
<proteinExistence type="predicted"/>
<protein>
    <recommendedName>
        <fullName evidence="1">Aminoglycoside phosphotransferase domain-containing protein</fullName>
    </recommendedName>
</protein>
<dbReference type="CDD" id="cd05154">
    <property type="entry name" value="ACAD10_11_N-like"/>
    <property type="match status" value="1"/>
</dbReference>
<dbReference type="InterPro" id="IPR041726">
    <property type="entry name" value="ACAD10_11_N"/>
</dbReference>
<sequence>MAPKEHGQNTTAVRTGYQLDAAQLEPYLAKAISGISLPIKVSQFKLGQSNPTYLLTDAKGQRFVLRKKPAGALLSSTAHAVEREYRILKALGENTNVPVPKVYTLCEDVSVIGTPFYVMEFLQGRIFSDITLSKLPFEERRLWYDSRAAFWLSAIDTLAKLHQVDHVAVGLESYGKPTGFYRRQIGSLSKVAAAQAAAKDSEGNAVGPIPGIEEMAVWFKNNEVKDSTSIVHGDYKMDNLVFHPTEPRVIGMLDWELSTIGHPYSDLANLLNPYYTPAIEGSPMVGLGGIADKDLPIPPVNILLERYCNQTSRPFPIDNWLFCIAFSFFRMSVILHGIKARVARGQASSAEAQFYANLANPVAELALQIAQQSTATKAKL</sequence>
<dbReference type="AlphaFoldDB" id="A0A9P7XQH4"/>
<dbReference type="Gene3D" id="3.30.200.20">
    <property type="entry name" value="Phosphorylase Kinase, domain 1"/>
    <property type="match status" value="1"/>
</dbReference>
<dbReference type="Proteomes" id="UP000707451">
    <property type="component" value="Unassembled WGS sequence"/>
</dbReference>
<evidence type="ECO:0000313" key="3">
    <source>
        <dbReference type="Proteomes" id="UP000707451"/>
    </source>
</evidence>
<accession>A0A9P7XQH4</accession>
<comment type="caution">
    <text evidence="2">The sequence shown here is derived from an EMBL/GenBank/DDBJ whole genome shotgun (WGS) entry which is preliminary data.</text>
</comment>
<evidence type="ECO:0000313" key="2">
    <source>
        <dbReference type="EMBL" id="KAG9065254.1"/>
    </source>
</evidence>
<dbReference type="PANTHER" id="PTHR47829">
    <property type="entry name" value="HYDROLASE, PUTATIVE (AFU_ORTHOLOGUE AFUA_1G12880)-RELATED"/>
    <property type="match status" value="1"/>
</dbReference>
<dbReference type="SUPFAM" id="SSF56112">
    <property type="entry name" value="Protein kinase-like (PK-like)"/>
    <property type="match status" value="1"/>
</dbReference>
<name>A0A9P7XQH4_9FUNG</name>
<evidence type="ECO:0000259" key="1">
    <source>
        <dbReference type="Pfam" id="PF01636"/>
    </source>
</evidence>
<dbReference type="Pfam" id="PF01636">
    <property type="entry name" value="APH"/>
    <property type="match status" value="1"/>
</dbReference>
<dbReference type="InterPro" id="IPR011009">
    <property type="entry name" value="Kinase-like_dom_sf"/>
</dbReference>
<dbReference type="InterPro" id="IPR002575">
    <property type="entry name" value="Aminoglycoside_PTrfase"/>
</dbReference>
<feature type="domain" description="Aminoglycoside phosphotransferase" evidence="1">
    <location>
        <begin position="41"/>
        <end position="276"/>
    </location>
</feature>